<dbReference type="PANTHER" id="PTHR30461:SF2">
    <property type="entry name" value="SERINE RECOMBINASE PINE-RELATED"/>
    <property type="match status" value="1"/>
</dbReference>
<dbReference type="AlphaFoldDB" id="D4Z9C1"/>
<dbReference type="HOGENOM" id="CLU_010686_8_0_5"/>
<dbReference type="PROSITE" id="PS00397">
    <property type="entry name" value="RECOMBINASES_1"/>
    <property type="match status" value="1"/>
</dbReference>
<keyword evidence="4" id="KW-0238">DNA-binding</keyword>
<evidence type="ECO:0000256" key="1">
    <source>
        <dbReference type="ARBA" id="ARBA00009913"/>
    </source>
</evidence>
<evidence type="ECO:0000256" key="4">
    <source>
        <dbReference type="ARBA" id="ARBA00023125"/>
    </source>
</evidence>
<proteinExistence type="inferred from homology"/>
<organism evidence="9 10">
    <name type="scientific">Sphingobium indicum (strain DSM 16413 / CCM 7287 / MTCC 6362 / UT26 / NBRC 101211 / UT26S)</name>
    <name type="common">Sphingobium japonicum</name>
    <dbReference type="NCBI Taxonomy" id="452662"/>
    <lineage>
        <taxon>Bacteria</taxon>
        <taxon>Pseudomonadati</taxon>
        <taxon>Pseudomonadota</taxon>
        <taxon>Alphaproteobacteria</taxon>
        <taxon>Sphingomonadales</taxon>
        <taxon>Sphingomonadaceae</taxon>
        <taxon>Sphingobium</taxon>
    </lineage>
</organism>
<dbReference type="CDD" id="cd03768">
    <property type="entry name" value="SR_ResInv"/>
    <property type="match status" value="1"/>
</dbReference>
<dbReference type="InterPro" id="IPR050639">
    <property type="entry name" value="SSR_resolvase"/>
</dbReference>
<dbReference type="Proteomes" id="UP000007753">
    <property type="component" value="Plasmid pUT1"/>
</dbReference>
<keyword evidence="10" id="KW-1185">Reference proteome</keyword>
<protein>
    <submittedName>
        <fullName evidence="9">Putative resolvase</fullName>
    </submittedName>
</protein>
<dbReference type="InterPro" id="IPR036162">
    <property type="entry name" value="Resolvase-like_N_sf"/>
</dbReference>
<dbReference type="PANTHER" id="PTHR30461">
    <property type="entry name" value="DNA-INVERTASE FROM LAMBDOID PROPHAGE"/>
    <property type="match status" value="1"/>
</dbReference>
<accession>D4Z9C1</accession>
<dbReference type="EMBL" id="AP010806">
    <property type="protein sequence ID" value="BAI99203.1"/>
    <property type="molecule type" value="Genomic_DNA"/>
</dbReference>
<evidence type="ECO:0000256" key="5">
    <source>
        <dbReference type="ARBA" id="ARBA00023172"/>
    </source>
</evidence>
<dbReference type="SUPFAM" id="SSF53041">
    <property type="entry name" value="Resolvase-like"/>
    <property type="match status" value="1"/>
</dbReference>
<name>D4Z9C1_SPHIU</name>
<comment type="similarity">
    <text evidence="1">Belongs to the site-specific recombinase resolvase family.</text>
</comment>
<sequence>MRVGYARVSTSDQNPELQLDALRRAGCERVFTEKASGARDDRPELARILEDVLRAGDTLVVWKLDRLARSLKKLIATAEDLEREKIGLVSLTESIDTTTPGGMLTFHVFGAIAQFERALIREGSVAKIVKLEHAWRRLDGRNDDGFQVAPFPG</sequence>
<dbReference type="GO" id="GO:0015074">
    <property type="term" value="P:DNA integration"/>
    <property type="evidence" value="ECO:0007669"/>
    <property type="project" value="UniProtKB-KW"/>
</dbReference>
<dbReference type="KEGG" id="sjp:SJA_P2-00270"/>
<dbReference type="GO" id="GO:0003677">
    <property type="term" value="F:DNA binding"/>
    <property type="evidence" value="ECO:0007669"/>
    <property type="project" value="UniProtKB-KW"/>
</dbReference>
<evidence type="ECO:0000256" key="6">
    <source>
        <dbReference type="PIRSR" id="PIRSR606118-50"/>
    </source>
</evidence>
<keyword evidence="2" id="KW-0229">DNA integration</keyword>
<dbReference type="InterPro" id="IPR006118">
    <property type="entry name" value="Recombinase_CS"/>
</dbReference>
<evidence type="ECO:0000259" key="8">
    <source>
        <dbReference type="PROSITE" id="PS51736"/>
    </source>
</evidence>
<dbReference type="GO" id="GO:0000150">
    <property type="term" value="F:DNA strand exchange activity"/>
    <property type="evidence" value="ECO:0007669"/>
    <property type="project" value="UniProtKB-KW"/>
</dbReference>
<evidence type="ECO:0000256" key="7">
    <source>
        <dbReference type="PROSITE-ProRule" id="PRU10137"/>
    </source>
</evidence>
<dbReference type="SMART" id="SM00857">
    <property type="entry name" value="Resolvase"/>
    <property type="match status" value="1"/>
</dbReference>
<dbReference type="Pfam" id="PF00239">
    <property type="entry name" value="Resolvase"/>
    <property type="match status" value="1"/>
</dbReference>
<geneLocation type="plasmid" evidence="9 10">
    <name>pUT1</name>
</geneLocation>
<dbReference type="InterPro" id="IPR006119">
    <property type="entry name" value="Resolv_N"/>
</dbReference>
<dbReference type="PROSITE" id="PS00398">
    <property type="entry name" value="RECOMBINASES_2"/>
    <property type="match status" value="1"/>
</dbReference>
<gene>
    <name evidence="9" type="ordered locus">SJA_P2-00270</name>
</gene>
<evidence type="ECO:0000256" key="2">
    <source>
        <dbReference type="ARBA" id="ARBA00022908"/>
    </source>
</evidence>
<feature type="active site" description="O-(5'-phospho-DNA)-serine intermediate" evidence="6 7">
    <location>
        <position position="9"/>
    </location>
</feature>
<dbReference type="Gene3D" id="3.40.50.1390">
    <property type="entry name" value="Resolvase, N-terminal catalytic domain"/>
    <property type="match status" value="1"/>
</dbReference>
<dbReference type="PROSITE" id="PS51736">
    <property type="entry name" value="RECOMBINASES_3"/>
    <property type="match status" value="1"/>
</dbReference>
<evidence type="ECO:0000313" key="9">
    <source>
        <dbReference type="EMBL" id="BAI99203.1"/>
    </source>
</evidence>
<reference evidence="9 10" key="1">
    <citation type="journal article" date="2010" name="J. Bacteriol.">
        <title>Complete genome sequence of the representative gamma-hexachlorocyclohexane-degrading bacterium Sphingobium japonicum UT26.</title>
        <authorList>
            <person name="Nagata Y."/>
            <person name="Ohtsubo Y."/>
            <person name="Endo R."/>
            <person name="Ichikawa N."/>
            <person name="Ankai A."/>
            <person name="Oguchi A."/>
            <person name="Fukui S."/>
            <person name="Fujita N."/>
            <person name="Tsuda M."/>
        </authorList>
    </citation>
    <scope>NUCLEOTIDE SEQUENCE [LARGE SCALE GENOMIC DNA]</scope>
    <source>
        <strain evidence="10">DSM 16413 / CCM 7287 / MTCC 6362 / UT26 / NBRC 101211 / UT26S</strain>
        <plasmid evidence="9 10">pUT1</plasmid>
    </source>
</reference>
<keyword evidence="9" id="KW-0614">Plasmid</keyword>
<evidence type="ECO:0000313" key="10">
    <source>
        <dbReference type="Proteomes" id="UP000007753"/>
    </source>
</evidence>
<keyword evidence="5" id="KW-0233">DNA recombination</keyword>
<dbReference type="FunFam" id="3.40.50.1390:FF:000001">
    <property type="entry name" value="DNA recombinase"/>
    <property type="match status" value="1"/>
</dbReference>
<feature type="domain" description="Resolvase/invertase-type recombinase catalytic" evidence="8">
    <location>
        <begin position="1"/>
        <end position="140"/>
    </location>
</feature>
<evidence type="ECO:0000256" key="3">
    <source>
        <dbReference type="ARBA" id="ARBA00023100"/>
    </source>
</evidence>
<keyword evidence="3" id="KW-0230">DNA invertase</keyword>